<feature type="domain" description="YncI copper-binding" evidence="4">
    <location>
        <begin position="24"/>
        <end position="147"/>
    </location>
</feature>
<keyword evidence="2" id="KW-0812">Transmembrane</keyword>
<organism evidence="5 6">
    <name type="scientific">Cohnella nanjingensis</name>
    <dbReference type="NCBI Taxonomy" id="1387779"/>
    <lineage>
        <taxon>Bacteria</taxon>
        <taxon>Bacillati</taxon>
        <taxon>Bacillota</taxon>
        <taxon>Bacilli</taxon>
        <taxon>Bacillales</taxon>
        <taxon>Paenibacillaceae</taxon>
        <taxon>Cohnella</taxon>
    </lineage>
</organism>
<evidence type="ECO:0000256" key="2">
    <source>
        <dbReference type="SAM" id="Phobius"/>
    </source>
</evidence>
<evidence type="ECO:0000313" key="6">
    <source>
        <dbReference type="Proteomes" id="UP000547209"/>
    </source>
</evidence>
<keyword evidence="2" id="KW-0472">Membrane</keyword>
<evidence type="ECO:0000313" key="5">
    <source>
        <dbReference type="EMBL" id="MBB6669726.1"/>
    </source>
</evidence>
<keyword evidence="6" id="KW-1185">Reference proteome</keyword>
<accession>A0A7X0RLU8</accession>
<dbReference type="Gene3D" id="2.60.40.2230">
    <property type="entry name" value="Uncharacterised protein YcnI-like PF07987, DUF1775"/>
    <property type="match status" value="1"/>
</dbReference>
<gene>
    <name evidence="5" type="ORF">H7C19_03390</name>
</gene>
<proteinExistence type="predicted"/>
<feature type="chain" id="PRO_5030997943" evidence="3">
    <location>
        <begin position="24"/>
        <end position="206"/>
    </location>
</feature>
<evidence type="ECO:0000256" key="1">
    <source>
        <dbReference type="SAM" id="MobiDB-lite"/>
    </source>
</evidence>
<name>A0A7X0RLU8_9BACL</name>
<dbReference type="InterPro" id="IPR038507">
    <property type="entry name" value="YcnI-like_sf"/>
</dbReference>
<protein>
    <submittedName>
        <fullName evidence="5">YcnI family protein</fullName>
    </submittedName>
</protein>
<comment type="caution">
    <text evidence="5">The sequence shown here is derived from an EMBL/GenBank/DDBJ whole genome shotgun (WGS) entry which is preliminary data.</text>
</comment>
<sequence>MKKSLTLLLALFLAFGFAGVASAHVVVSPSEAPQNSYQVFTIRIPTESESASTTQVKLEVPEGVDVSRFQPFPDWTYELERNNDGKIVSVTWKASGQGLSPTEFGQFSFQGKVAENAGDLTWKAHQTYSDGTVVDWTGAADADKPASVTKVTPAVAGDAHGHGTGAAETASNKDGGSDPLTLGLAIAGLVAGVLALIVALVRKKSA</sequence>
<feature type="signal peptide" evidence="3">
    <location>
        <begin position="1"/>
        <end position="23"/>
    </location>
</feature>
<keyword evidence="3" id="KW-0732">Signal</keyword>
<dbReference type="Proteomes" id="UP000547209">
    <property type="component" value="Unassembled WGS sequence"/>
</dbReference>
<dbReference type="Pfam" id="PF07987">
    <property type="entry name" value="DUF1775"/>
    <property type="match status" value="1"/>
</dbReference>
<dbReference type="RefSeq" id="WP_185141168.1">
    <property type="nucleotide sequence ID" value="NZ_JACJVP010000004.1"/>
</dbReference>
<dbReference type="EMBL" id="JACJVP010000004">
    <property type="protein sequence ID" value="MBB6669726.1"/>
    <property type="molecule type" value="Genomic_DNA"/>
</dbReference>
<dbReference type="CDD" id="cd08545">
    <property type="entry name" value="YcnI_like"/>
    <property type="match status" value="1"/>
</dbReference>
<keyword evidence="2" id="KW-1133">Transmembrane helix</keyword>
<feature type="transmembrane region" description="Helical" evidence="2">
    <location>
        <begin position="180"/>
        <end position="201"/>
    </location>
</feature>
<dbReference type="AlphaFoldDB" id="A0A7X0RLU8"/>
<evidence type="ECO:0000259" key="4">
    <source>
        <dbReference type="Pfam" id="PF07987"/>
    </source>
</evidence>
<evidence type="ECO:0000256" key="3">
    <source>
        <dbReference type="SAM" id="SignalP"/>
    </source>
</evidence>
<reference evidence="5 6" key="1">
    <citation type="submission" date="2020-08" db="EMBL/GenBank/DDBJ databases">
        <title>Cohnella phylogeny.</title>
        <authorList>
            <person name="Dunlap C."/>
        </authorList>
    </citation>
    <scope>NUCLEOTIDE SEQUENCE [LARGE SCALE GENOMIC DNA]</scope>
    <source>
        <strain evidence="5 6">DSM 28246</strain>
    </source>
</reference>
<feature type="region of interest" description="Disordered" evidence="1">
    <location>
        <begin position="155"/>
        <end position="174"/>
    </location>
</feature>
<dbReference type="InterPro" id="IPR012533">
    <property type="entry name" value="YcnI-copper_dom"/>
</dbReference>